<dbReference type="EMBL" id="LPUX01000053">
    <property type="protein sequence ID" value="OAP40354.1"/>
    <property type="molecule type" value="Genomic_DNA"/>
</dbReference>
<accession>A0A178XZ14</accession>
<evidence type="ECO:0008006" key="3">
    <source>
        <dbReference type="Google" id="ProtNLM"/>
    </source>
</evidence>
<dbReference type="OrthoDB" id="8366714at2"/>
<comment type="caution">
    <text evidence="1">The sequence shown here is derived from an EMBL/GenBank/DDBJ whole genome shotgun (WGS) entry which is preliminary data.</text>
</comment>
<reference evidence="1 2" key="1">
    <citation type="journal article" date="2016" name="Int. J. Syst. Evol. Microbiol.">
        <title>Ensifer glycinis sp. nov., an novel rhizobial species associated with Glycine spp.</title>
        <authorList>
            <person name="Yan H."/>
            <person name="Yan J."/>
            <person name="Sui X.H."/>
            <person name="Wang E.T."/>
            <person name="Chen W.X."/>
            <person name="Zhang X.X."/>
            <person name="Chen W.F."/>
        </authorList>
    </citation>
    <scope>NUCLEOTIDE SEQUENCE [LARGE SCALE GENOMIC DNA]</scope>
    <source>
        <strain evidence="1 2">CCBAU 23380</strain>
    </source>
</reference>
<gene>
    <name evidence="1" type="ORF">AU381_00045</name>
</gene>
<evidence type="ECO:0000313" key="1">
    <source>
        <dbReference type="EMBL" id="OAP40354.1"/>
    </source>
</evidence>
<keyword evidence="2" id="KW-1185">Reference proteome</keyword>
<proteinExistence type="predicted"/>
<sequence>MFEARFEQVSNRADWVQPFEIVDDDTGETITDFTGVEVTIEVREQGSSYARLSASIDNGKITDLGNGVLEWQFPRSDMTGLCSGSYEIGVTIERDDLTTQYLIGIVPIVDGIVSI</sequence>
<organism evidence="1 2">
    <name type="scientific">Sinorhizobium glycinis</name>
    <dbReference type="NCBI Taxonomy" id="1472378"/>
    <lineage>
        <taxon>Bacteria</taxon>
        <taxon>Pseudomonadati</taxon>
        <taxon>Pseudomonadota</taxon>
        <taxon>Alphaproteobacteria</taxon>
        <taxon>Hyphomicrobiales</taxon>
        <taxon>Rhizobiaceae</taxon>
        <taxon>Sinorhizobium/Ensifer group</taxon>
        <taxon>Sinorhizobium</taxon>
    </lineage>
</organism>
<dbReference type="AlphaFoldDB" id="A0A178XZ14"/>
<dbReference type="Proteomes" id="UP000094025">
    <property type="component" value="Unassembled WGS sequence"/>
</dbReference>
<evidence type="ECO:0000313" key="2">
    <source>
        <dbReference type="Proteomes" id="UP000094025"/>
    </source>
</evidence>
<dbReference type="RefSeq" id="WP_060563931.1">
    <property type="nucleotide sequence ID" value="NZ_LPUX01000053.1"/>
</dbReference>
<dbReference type="STRING" id="1472378.AU381_00045"/>
<name>A0A178XZ14_9HYPH</name>
<protein>
    <recommendedName>
        <fullName evidence="3">BppU N-terminal domain-containing protein</fullName>
    </recommendedName>
</protein>